<keyword evidence="2" id="KW-0812">Transmembrane</keyword>
<sequence length="471" mass="52844">MLEELTLLMDTHPTKIRDLSYTTAKGLKPAPTTIGTEPKNFFGTRLQRGYRTKFMQFGRTFPFKLCVEAPREGARLRQIGDEKLLLLARELHIPVIIVFTKYDILVNEQYLDDEAELSDTEAARKAEASFNDRIKTLKAKEAAIVKVSTDKDYPERLDTLEELTDVTRKCLGDASNVIGTNPSDESRSQKAEQQKADGLSVLWTTAQQISASQKVEASISEGFKKYWRDLGKSAFFQGHTMTQCIFRIHDDILRVWNFRGSHKLLSGEDFFTQMIELVSPILQGHEAEVQQDNSAEKLWGALAGAAPAVAGAPHMLLAVGIAGIGIVAFKFLYGKYQKLPLAARYLGAYIVDLTCVLHRLFVETILMDPPTRLSKELISSVVKTYKEEDLWRVHNYVSAMNFMLDYEGKIKDLIYTTISLPQSTYIPQDEHIGISPSGSVSSPNTSTYSKGEKKSGRRRGKREDKGDCIIA</sequence>
<keyword evidence="2" id="KW-0472">Membrane</keyword>
<evidence type="ECO:0000256" key="1">
    <source>
        <dbReference type="SAM" id="MobiDB-lite"/>
    </source>
</evidence>
<dbReference type="Proteomes" id="UP000717328">
    <property type="component" value="Unassembled WGS sequence"/>
</dbReference>
<feature type="transmembrane region" description="Helical" evidence="2">
    <location>
        <begin position="315"/>
        <end position="333"/>
    </location>
</feature>
<feature type="compositionally biased region" description="Low complexity" evidence="1">
    <location>
        <begin position="434"/>
        <end position="449"/>
    </location>
</feature>
<reference evidence="3" key="1">
    <citation type="submission" date="2021-02" db="EMBL/GenBank/DDBJ databases">
        <authorList>
            <person name="Nieuwenhuis M."/>
            <person name="Van De Peppel L.J.J."/>
        </authorList>
    </citation>
    <scope>NUCLEOTIDE SEQUENCE</scope>
    <source>
        <strain evidence="3">D49</strain>
    </source>
</reference>
<feature type="compositionally biased region" description="Basic and acidic residues" evidence="1">
    <location>
        <begin position="461"/>
        <end position="471"/>
    </location>
</feature>
<name>A0A9P7KKF9_9AGAR</name>
<organism evidence="3 4">
    <name type="scientific">Sphagnurus paluster</name>
    <dbReference type="NCBI Taxonomy" id="117069"/>
    <lineage>
        <taxon>Eukaryota</taxon>
        <taxon>Fungi</taxon>
        <taxon>Dikarya</taxon>
        <taxon>Basidiomycota</taxon>
        <taxon>Agaricomycotina</taxon>
        <taxon>Agaricomycetes</taxon>
        <taxon>Agaricomycetidae</taxon>
        <taxon>Agaricales</taxon>
        <taxon>Tricholomatineae</taxon>
        <taxon>Lyophyllaceae</taxon>
        <taxon>Sphagnurus</taxon>
    </lineage>
</organism>
<accession>A0A9P7KKF9</accession>
<reference evidence="3" key="2">
    <citation type="submission" date="2021-10" db="EMBL/GenBank/DDBJ databases">
        <title>Phylogenomics reveals ancestral predisposition of the termite-cultivated fungus Termitomyces towards a domesticated lifestyle.</title>
        <authorList>
            <person name="Auxier B."/>
            <person name="Grum-Grzhimaylo A."/>
            <person name="Cardenas M.E."/>
            <person name="Lodge J.D."/>
            <person name="Laessoe T."/>
            <person name="Pedersen O."/>
            <person name="Smith M.E."/>
            <person name="Kuyper T.W."/>
            <person name="Franco-Molano E.A."/>
            <person name="Baroni T.J."/>
            <person name="Aanen D.K."/>
        </authorList>
    </citation>
    <scope>NUCLEOTIDE SEQUENCE</scope>
    <source>
        <strain evidence="3">D49</strain>
    </source>
</reference>
<dbReference type="OrthoDB" id="391988at2759"/>
<keyword evidence="2" id="KW-1133">Transmembrane helix</keyword>
<proteinExistence type="predicted"/>
<comment type="caution">
    <text evidence="3">The sequence shown here is derived from an EMBL/GenBank/DDBJ whole genome shotgun (WGS) entry which is preliminary data.</text>
</comment>
<dbReference type="EMBL" id="JABCKI010000210">
    <property type="protein sequence ID" value="KAG5651690.1"/>
    <property type="molecule type" value="Genomic_DNA"/>
</dbReference>
<dbReference type="AlphaFoldDB" id="A0A9P7KKF9"/>
<evidence type="ECO:0000313" key="3">
    <source>
        <dbReference type="EMBL" id="KAG5651690.1"/>
    </source>
</evidence>
<evidence type="ECO:0000313" key="4">
    <source>
        <dbReference type="Proteomes" id="UP000717328"/>
    </source>
</evidence>
<feature type="region of interest" description="Disordered" evidence="1">
    <location>
        <begin position="434"/>
        <end position="471"/>
    </location>
</feature>
<protein>
    <submittedName>
        <fullName evidence="3">Uncharacterized protein</fullName>
    </submittedName>
</protein>
<gene>
    <name evidence="3" type="ORF">H0H81_007802</name>
</gene>
<keyword evidence="4" id="KW-1185">Reference proteome</keyword>
<evidence type="ECO:0000256" key="2">
    <source>
        <dbReference type="SAM" id="Phobius"/>
    </source>
</evidence>